<dbReference type="PANTHER" id="PTHR43767">
    <property type="entry name" value="LONG-CHAIN-FATTY-ACID--COA LIGASE"/>
    <property type="match status" value="1"/>
</dbReference>
<dbReference type="SUPFAM" id="SSF56801">
    <property type="entry name" value="Acetyl-CoA synthetase-like"/>
    <property type="match status" value="1"/>
</dbReference>
<keyword evidence="3" id="KW-1133">Transmembrane helix</keyword>
<feature type="transmembrane region" description="Helical" evidence="3">
    <location>
        <begin position="783"/>
        <end position="802"/>
    </location>
</feature>
<keyword evidence="1" id="KW-0596">Phosphopantetheine</keyword>
<dbReference type="Pfam" id="PF00550">
    <property type="entry name" value="PP-binding"/>
    <property type="match status" value="1"/>
</dbReference>
<organism evidence="5 6">
    <name type="scientific">Nocardia uniformis</name>
    <dbReference type="NCBI Taxonomy" id="53432"/>
    <lineage>
        <taxon>Bacteria</taxon>
        <taxon>Bacillati</taxon>
        <taxon>Actinomycetota</taxon>
        <taxon>Actinomycetes</taxon>
        <taxon>Mycobacteriales</taxon>
        <taxon>Nocardiaceae</taxon>
        <taxon>Nocardia</taxon>
    </lineage>
</organism>
<keyword evidence="3" id="KW-0812">Transmembrane</keyword>
<reference evidence="5 6" key="1">
    <citation type="submission" date="2020-05" db="EMBL/GenBank/DDBJ databases">
        <title>MicrobeNet Type strains.</title>
        <authorList>
            <person name="Nicholson A.C."/>
        </authorList>
    </citation>
    <scope>NUCLEOTIDE SEQUENCE [LARGE SCALE GENOMIC DNA]</scope>
    <source>
        <strain evidence="5 6">JCM 3224</strain>
    </source>
</reference>
<dbReference type="Pfam" id="PF01757">
    <property type="entry name" value="Acyl_transf_3"/>
    <property type="match status" value="1"/>
</dbReference>
<evidence type="ECO:0000256" key="3">
    <source>
        <dbReference type="SAM" id="Phobius"/>
    </source>
</evidence>
<dbReference type="InterPro" id="IPR042099">
    <property type="entry name" value="ANL_N_sf"/>
</dbReference>
<dbReference type="Gene3D" id="1.10.1200.10">
    <property type="entry name" value="ACP-like"/>
    <property type="match status" value="1"/>
</dbReference>
<dbReference type="Proteomes" id="UP000586827">
    <property type="component" value="Unassembled WGS sequence"/>
</dbReference>
<dbReference type="SMART" id="SM00823">
    <property type="entry name" value="PKS_PP"/>
    <property type="match status" value="1"/>
</dbReference>
<feature type="transmembrane region" description="Helical" evidence="3">
    <location>
        <begin position="659"/>
        <end position="676"/>
    </location>
</feature>
<feature type="transmembrane region" description="Helical" evidence="3">
    <location>
        <begin position="588"/>
        <end position="609"/>
    </location>
</feature>
<dbReference type="GO" id="GO:0031177">
    <property type="term" value="F:phosphopantetheine binding"/>
    <property type="evidence" value="ECO:0007669"/>
    <property type="project" value="InterPro"/>
</dbReference>
<evidence type="ECO:0000259" key="4">
    <source>
        <dbReference type="SMART" id="SM00823"/>
    </source>
</evidence>
<comment type="caution">
    <text evidence="5">The sequence shown here is derived from an EMBL/GenBank/DDBJ whole genome shotgun (WGS) entry which is preliminary data.</text>
</comment>
<feature type="domain" description="Polyketide synthase-like phosphopantetheine-binding" evidence="4">
    <location>
        <begin position="452"/>
        <end position="503"/>
    </location>
</feature>
<dbReference type="InterPro" id="IPR000873">
    <property type="entry name" value="AMP-dep_synth/lig_dom"/>
</dbReference>
<dbReference type="PANTHER" id="PTHR43767:SF1">
    <property type="entry name" value="NONRIBOSOMAL PEPTIDE SYNTHASE PES1 (EUROFUNG)-RELATED"/>
    <property type="match status" value="1"/>
</dbReference>
<name>A0A849BWN3_9NOCA</name>
<feature type="transmembrane region" description="Helical" evidence="3">
    <location>
        <begin position="629"/>
        <end position="647"/>
    </location>
</feature>
<protein>
    <submittedName>
        <fullName evidence="5">AMP-binding protein</fullName>
    </submittedName>
</protein>
<dbReference type="GO" id="GO:0016747">
    <property type="term" value="F:acyltransferase activity, transferring groups other than amino-acyl groups"/>
    <property type="evidence" value="ECO:0007669"/>
    <property type="project" value="InterPro"/>
</dbReference>
<evidence type="ECO:0000256" key="1">
    <source>
        <dbReference type="ARBA" id="ARBA00022450"/>
    </source>
</evidence>
<sequence length="847" mass="91661">MTTPRIAAHLHGFGDRIALVHDGRELRYAELAERVSAYAHDLGSGRRLVALAARNDFGSLIAYLGALEAGCAVLLTGSVTAELIDVYDPDLVIEATQDGSTPRPHPRRTGSAHTLHPELALLLSTSGSTGSPKLVRLSYRNVLANAESIAEYLAIAETDRAATTLPFYYCYGLSVLHSYLLRGASLLMTSRSVLEPEFWDDFGAQRATSFAAVPYTFDLLERIGFDRMALPHLRYITQAGGRLAPERVRHYAQLGERTGWALYVMYGQTEATARMAYLPPRLAAEHPDCIGIPIPGGTFTLEPVEGGDELVYHGPNVMMGYAETPAELALEPQLTRLRTGDLACRTPDGLYRVIGRRSRFAKIFGLRIDLQRIESGLAAAGYPACCTDDGETLVAAIECGDTAAAARLAARLSGLPVGAVRVAAVESIPRLPNGKPDYPTIRQLPGTPVAAHTDIRTLFADALGLHPETIDPRASFADLGGDSLTYVALSVRLDRALGQLPVSWPTMSVAELESLPRRRNRFGRSLDTGTLLRALAIIAVVGSHIGLFVLWGGAHVLLAVAGFNFARFAVTAAPAAQRLRRTLRTTAFIAIPTAVWVAATLPFSDYYGWQNVLLLNKILGPHDSATAGHLWFVEVLVYIVLASALLLRLPIADRLERLSPFWFATGLLGVALIFRYRSFNLYTPDNVAFSPLACWLFVLGWAAAKATTPWHRLLLSAVAVATVSGYFDETDRERMILAGIMLLIWLPSVRVPALIAGTAAVLADASLFTYLVHWQVYPLFGQHHLVALLVSLAAGVAAARLMGLARAVARTATGSAALDGQDLGGRLLSQLRDENVSRNRLAGKMIE</sequence>
<dbReference type="InterPro" id="IPR002656">
    <property type="entry name" value="Acyl_transf_3_dom"/>
</dbReference>
<dbReference type="Gene3D" id="3.40.50.12780">
    <property type="entry name" value="N-terminal domain of ligase-like"/>
    <property type="match status" value="1"/>
</dbReference>
<feature type="transmembrane region" description="Helical" evidence="3">
    <location>
        <begin position="736"/>
        <end position="763"/>
    </location>
</feature>
<dbReference type="InterPro" id="IPR050237">
    <property type="entry name" value="ATP-dep_AMP-bd_enzyme"/>
</dbReference>
<evidence type="ECO:0000313" key="5">
    <source>
        <dbReference type="EMBL" id="NNH69406.1"/>
    </source>
</evidence>
<keyword evidence="2" id="KW-0597">Phosphoprotein</keyword>
<dbReference type="InterPro" id="IPR009081">
    <property type="entry name" value="PP-bd_ACP"/>
</dbReference>
<dbReference type="Pfam" id="PF00501">
    <property type="entry name" value="AMP-binding"/>
    <property type="match status" value="1"/>
</dbReference>
<dbReference type="InterPro" id="IPR020806">
    <property type="entry name" value="PKS_PP-bd"/>
</dbReference>
<dbReference type="EMBL" id="JABELX010000002">
    <property type="protein sequence ID" value="NNH69406.1"/>
    <property type="molecule type" value="Genomic_DNA"/>
</dbReference>
<dbReference type="AlphaFoldDB" id="A0A849BWN3"/>
<gene>
    <name evidence="5" type="ORF">HLB23_05900</name>
</gene>
<dbReference type="RefSeq" id="WP_067526263.1">
    <property type="nucleotide sequence ID" value="NZ_JABELX010000002.1"/>
</dbReference>
<keyword evidence="6" id="KW-1185">Reference proteome</keyword>
<keyword evidence="3" id="KW-0472">Membrane</keyword>
<dbReference type="SUPFAM" id="SSF47336">
    <property type="entry name" value="ACP-like"/>
    <property type="match status" value="1"/>
</dbReference>
<evidence type="ECO:0000256" key="2">
    <source>
        <dbReference type="ARBA" id="ARBA00022553"/>
    </source>
</evidence>
<evidence type="ECO:0000313" key="6">
    <source>
        <dbReference type="Proteomes" id="UP000586827"/>
    </source>
</evidence>
<dbReference type="InterPro" id="IPR036736">
    <property type="entry name" value="ACP-like_sf"/>
</dbReference>
<proteinExistence type="predicted"/>
<feature type="transmembrane region" description="Helical" evidence="3">
    <location>
        <begin position="688"/>
        <end position="704"/>
    </location>
</feature>
<accession>A0A849BWN3</accession>